<comment type="caution">
    <text evidence="2">The sequence shown here is derived from an EMBL/GenBank/DDBJ whole genome shotgun (WGS) entry which is preliminary data.</text>
</comment>
<reference evidence="2 3" key="1">
    <citation type="submission" date="2012-05" db="EMBL/GenBank/DDBJ databases">
        <authorList>
            <person name="Weinstock G."/>
            <person name="Sodergren E."/>
            <person name="Lobos E.A."/>
            <person name="Fulton L."/>
            <person name="Fulton R."/>
            <person name="Courtney L."/>
            <person name="Fronick C."/>
            <person name="O'Laughlin M."/>
            <person name="Godfrey J."/>
            <person name="Wilson R.M."/>
            <person name="Miner T."/>
            <person name="Farmer C."/>
            <person name="Delehaunty K."/>
            <person name="Cordes M."/>
            <person name="Minx P."/>
            <person name="Tomlinson C."/>
            <person name="Chen J."/>
            <person name="Wollam A."/>
            <person name="Pepin K.H."/>
            <person name="Bhonagiri V."/>
            <person name="Zhang X."/>
            <person name="Suruliraj S."/>
            <person name="Warren W."/>
            <person name="Mitreva M."/>
            <person name="Mardis E.R."/>
            <person name="Wilson R.K."/>
        </authorList>
    </citation>
    <scope>NUCLEOTIDE SEQUENCE [LARGE SCALE GENOMIC DNA]</scope>
    <source>
        <strain evidence="2 3">F0235</strain>
    </source>
</reference>
<keyword evidence="1" id="KW-1133">Transmembrane helix</keyword>
<dbReference type="HOGENOM" id="CLU_3182560_0_0_11"/>
<evidence type="ECO:0000256" key="1">
    <source>
        <dbReference type="SAM" id="Phobius"/>
    </source>
</evidence>
<protein>
    <submittedName>
        <fullName evidence="2">Uncharacterized protein</fullName>
    </submittedName>
</protein>
<sequence length="46" mass="5003">MLKHGNTPFCGLGISTLFMLAMIYQTARSTSEKREFGRSLAATPAP</sequence>
<keyword evidence="3" id="KW-1185">Reference proteome</keyword>
<evidence type="ECO:0000313" key="3">
    <source>
        <dbReference type="Proteomes" id="UP000010445"/>
    </source>
</evidence>
<dbReference type="EMBL" id="AMEM01000016">
    <property type="protein sequence ID" value="EKX90898.1"/>
    <property type="molecule type" value="Genomic_DNA"/>
</dbReference>
<proteinExistence type="predicted"/>
<accession>L1MI09</accession>
<evidence type="ECO:0000313" key="2">
    <source>
        <dbReference type="EMBL" id="EKX90898.1"/>
    </source>
</evidence>
<feature type="transmembrane region" description="Helical" evidence="1">
    <location>
        <begin position="6"/>
        <end position="24"/>
    </location>
</feature>
<dbReference type="Proteomes" id="UP000010445">
    <property type="component" value="Unassembled WGS sequence"/>
</dbReference>
<dbReference type="AlphaFoldDB" id="L1MI09"/>
<organism evidence="2 3">
    <name type="scientific">Corynebacterium durum F0235</name>
    <dbReference type="NCBI Taxonomy" id="1035195"/>
    <lineage>
        <taxon>Bacteria</taxon>
        <taxon>Bacillati</taxon>
        <taxon>Actinomycetota</taxon>
        <taxon>Actinomycetes</taxon>
        <taxon>Mycobacteriales</taxon>
        <taxon>Corynebacteriaceae</taxon>
        <taxon>Corynebacterium</taxon>
    </lineage>
</organism>
<keyword evidence="1" id="KW-0472">Membrane</keyword>
<name>L1MI09_9CORY</name>
<gene>
    <name evidence="2" type="ORF">HMPREF9997_00962</name>
</gene>
<keyword evidence="1" id="KW-0812">Transmembrane</keyword>